<dbReference type="SMART" id="SM00382">
    <property type="entry name" value="AAA"/>
    <property type="match status" value="1"/>
</dbReference>
<dbReference type="Pfam" id="PF00005">
    <property type="entry name" value="ABC_tran"/>
    <property type="match status" value="1"/>
</dbReference>
<gene>
    <name evidence="7" type="ORF">DBW71_05765</name>
</gene>
<organism evidence="7 8">
    <name type="scientific">PS1 clade bacterium</name>
    <dbReference type="NCBI Taxonomy" id="2175152"/>
    <lineage>
        <taxon>Bacteria</taxon>
        <taxon>Pseudomonadati</taxon>
        <taxon>Pseudomonadota</taxon>
        <taxon>Alphaproteobacteria</taxon>
        <taxon>PS1 clade</taxon>
    </lineage>
</organism>
<dbReference type="GO" id="GO:0016887">
    <property type="term" value="F:ATP hydrolysis activity"/>
    <property type="evidence" value="ECO:0007669"/>
    <property type="project" value="InterPro"/>
</dbReference>
<evidence type="ECO:0000256" key="5">
    <source>
        <dbReference type="ARBA" id="ARBA00022970"/>
    </source>
</evidence>
<evidence type="ECO:0000313" key="7">
    <source>
        <dbReference type="EMBL" id="RCL72222.1"/>
    </source>
</evidence>
<evidence type="ECO:0000256" key="1">
    <source>
        <dbReference type="ARBA" id="ARBA00005417"/>
    </source>
</evidence>
<dbReference type="InterPro" id="IPR052156">
    <property type="entry name" value="BCAA_Transport_ATP-bd_LivF"/>
</dbReference>
<dbReference type="GO" id="GO:0005524">
    <property type="term" value="F:ATP binding"/>
    <property type="evidence" value="ECO:0007669"/>
    <property type="project" value="UniProtKB-KW"/>
</dbReference>
<comment type="caution">
    <text evidence="7">The sequence shown here is derived from an EMBL/GenBank/DDBJ whole genome shotgun (WGS) entry which is preliminary data.</text>
</comment>
<keyword evidence="2" id="KW-0813">Transport</keyword>
<name>A0A368DK51_9PROT</name>
<keyword evidence="3" id="KW-0547">Nucleotide-binding</keyword>
<evidence type="ECO:0000256" key="4">
    <source>
        <dbReference type="ARBA" id="ARBA00022840"/>
    </source>
</evidence>
<reference evidence="7 8" key="1">
    <citation type="journal article" date="2018" name="Microbiome">
        <title>Fine metagenomic profile of the Mediterranean stratified and mixed water columns revealed by assembly and recruitment.</title>
        <authorList>
            <person name="Haro-Moreno J.M."/>
            <person name="Lopez-Perez M."/>
            <person name="De La Torre J.R."/>
            <person name="Picazo A."/>
            <person name="Camacho A."/>
            <person name="Rodriguez-Valera F."/>
        </authorList>
    </citation>
    <scope>NUCLEOTIDE SEQUENCE [LARGE SCALE GENOMIC DNA]</scope>
    <source>
        <strain evidence="7">MED-G57</strain>
    </source>
</reference>
<dbReference type="InterPro" id="IPR027417">
    <property type="entry name" value="P-loop_NTPase"/>
</dbReference>
<dbReference type="EMBL" id="QOQD01000016">
    <property type="protein sequence ID" value="RCL72222.1"/>
    <property type="molecule type" value="Genomic_DNA"/>
</dbReference>
<comment type="similarity">
    <text evidence="1">Belongs to the ABC transporter superfamily.</text>
</comment>
<dbReference type="Proteomes" id="UP000253570">
    <property type="component" value="Unassembled WGS sequence"/>
</dbReference>
<dbReference type="GO" id="GO:0015807">
    <property type="term" value="P:L-amino acid transport"/>
    <property type="evidence" value="ECO:0007669"/>
    <property type="project" value="TreeGrafter"/>
</dbReference>
<keyword evidence="5" id="KW-0029">Amino-acid transport</keyword>
<dbReference type="InterPro" id="IPR003439">
    <property type="entry name" value="ABC_transporter-like_ATP-bd"/>
</dbReference>
<dbReference type="Gene3D" id="3.40.50.300">
    <property type="entry name" value="P-loop containing nucleotide triphosphate hydrolases"/>
    <property type="match status" value="1"/>
</dbReference>
<evidence type="ECO:0000256" key="2">
    <source>
        <dbReference type="ARBA" id="ARBA00022448"/>
    </source>
</evidence>
<evidence type="ECO:0000259" key="6">
    <source>
        <dbReference type="PROSITE" id="PS50893"/>
    </source>
</evidence>
<dbReference type="SUPFAM" id="SSF52540">
    <property type="entry name" value="P-loop containing nucleoside triphosphate hydrolases"/>
    <property type="match status" value="1"/>
</dbReference>
<proteinExistence type="inferred from homology"/>
<feature type="domain" description="ABC transporter" evidence="6">
    <location>
        <begin position="6"/>
        <end position="243"/>
    </location>
</feature>
<dbReference type="InterPro" id="IPR003593">
    <property type="entry name" value="AAA+_ATPase"/>
</dbReference>
<dbReference type="CDD" id="cd03224">
    <property type="entry name" value="ABC_TM1139_LivF_branched"/>
    <property type="match status" value="1"/>
</dbReference>
<dbReference type="GO" id="GO:0015658">
    <property type="term" value="F:branched-chain amino acid transmembrane transporter activity"/>
    <property type="evidence" value="ECO:0007669"/>
    <property type="project" value="TreeGrafter"/>
</dbReference>
<keyword evidence="4 7" id="KW-0067">ATP-binding</keyword>
<protein>
    <submittedName>
        <fullName evidence="7">ABC transporter ATP-binding protein</fullName>
    </submittedName>
</protein>
<dbReference type="PANTHER" id="PTHR43820:SF6">
    <property type="entry name" value="ABC TRANSPORTER ATP-BINDING PROTEIN"/>
    <property type="match status" value="1"/>
</dbReference>
<dbReference type="PROSITE" id="PS50893">
    <property type="entry name" value="ABC_TRANSPORTER_2"/>
    <property type="match status" value="1"/>
</dbReference>
<sequence>MAECMLKIDNVVAGYGYGPDIIRNINLELNKGDIKCIIGPNGAGKSTVLKAIAGIIEPRKGKVTFNSESGHIDLAGMETYEIMKTGLCFIPQDRSLFNTLTVTENLAMAGYTVNDKKDLKIRIEEVLETFPRLKERLSQYAGTMSGGEQQQLIFARAIILKPRVILIDEPSLGLAPAIVEQAFQHIENIASKGVAILLVEQNARRGLSSSNYGTVMDLGEIVFEKKADEVLNDDRIQELYLGKRKKK</sequence>
<dbReference type="AlphaFoldDB" id="A0A368DK51"/>
<evidence type="ECO:0000256" key="3">
    <source>
        <dbReference type="ARBA" id="ARBA00022741"/>
    </source>
</evidence>
<evidence type="ECO:0000313" key="8">
    <source>
        <dbReference type="Proteomes" id="UP000253570"/>
    </source>
</evidence>
<dbReference type="PANTHER" id="PTHR43820">
    <property type="entry name" value="HIGH-AFFINITY BRANCHED-CHAIN AMINO ACID TRANSPORT ATP-BINDING PROTEIN LIVF"/>
    <property type="match status" value="1"/>
</dbReference>
<accession>A0A368DK51</accession>